<dbReference type="GO" id="GO:0016020">
    <property type="term" value="C:membrane"/>
    <property type="evidence" value="ECO:0007669"/>
    <property type="project" value="UniProtKB-SubCell"/>
</dbReference>
<dbReference type="Pfam" id="PF04610">
    <property type="entry name" value="TrbL"/>
    <property type="match status" value="1"/>
</dbReference>
<feature type="compositionally biased region" description="Basic and acidic residues" evidence="5">
    <location>
        <begin position="417"/>
        <end position="429"/>
    </location>
</feature>
<evidence type="ECO:0000256" key="3">
    <source>
        <dbReference type="ARBA" id="ARBA00022989"/>
    </source>
</evidence>
<reference evidence="8" key="1">
    <citation type="journal article" date="2016" name="Front. Microbiol.">
        <title>Molecular Keys to the Janthinobacterium and Duganella spp. Interaction with the Plant Pathogen Fusarium graminearum.</title>
        <authorList>
            <person name="Haack F.S."/>
            <person name="Poehlein A."/>
            <person name="Kroger C."/>
            <person name="Voigt C.A."/>
            <person name="Piepenbring M."/>
            <person name="Bode H.B."/>
            <person name="Daniel R."/>
            <person name="Schafer W."/>
            <person name="Streit W.R."/>
        </authorList>
    </citation>
    <scope>NUCLEOTIDE SEQUENCE [LARGE SCALE GENOMIC DNA]</scope>
    <source>
        <strain evidence="8">T54</strain>
    </source>
</reference>
<dbReference type="EMBL" id="LROM01000098">
    <property type="protein sequence ID" value="OEZ97387.1"/>
    <property type="molecule type" value="Genomic_DNA"/>
</dbReference>
<keyword evidence="2 6" id="KW-0812">Transmembrane</keyword>
<dbReference type="AlphaFoldDB" id="A0A1E7WG27"/>
<feature type="compositionally biased region" description="Polar residues" evidence="5">
    <location>
        <begin position="295"/>
        <end position="305"/>
    </location>
</feature>
<keyword evidence="4 6" id="KW-0472">Membrane</keyword>
<organism evidence="7 8">
    <name type="scientific">Duganella phyllosphaerae</name>
    <dbReference type="NCBI Taxonomy" id="762836"/>
    <lineage>
        <taxon>Bacteria</taxon>
        <taxon>Pseudomonadati</taxon>
        <taxon>Pseudomonadota</taxon>
        <taxon>Betaproteobacteria</taxon>
        <taxon>Burkholderiales</taxon>
        <taxon>Oxalobacteraceae</taxon>
        <taxon>Telluria group</taxon>
        <taxon>Duganella</taxon>
    </lineage>
</organism>
<feature type="transmembrane region" description="Helical" evidence="6">
    <location>
        <begin position="73"/>
        <end position="93"/>
    </location>
</feature>
<evidence type="ECO:0000256" key="5">
    <source>
        <dbReference type="SAM" id="MobiDB-lite"/>
    </source>
</evidence>
<name>A0A1E7WG27_9BURK</name>
<feature type="transmembrane region" description="Helical" evidence="6">
    <location>
        <begin position="45"/>
        <end position="67"/>
    </location>
</feature>
<sequence>MAIAIIRSLRTIGSQAGNLPFELTPSGPMTIAFDIVKKAFKGLSWVHPIDNLGIVLVSAAVVVAMAVVAANVLIALVTAWVMTYAGVFILGFGGGRWTSDMAISYFKAMLGIALELMTVTLLVAIAISVIDGFYQRVDGSSVYELLLVLSVCVVLALLIDKIPPRVAALAGGGSGAGVSAGSIMSGAAMAAAAAATGGAAIAAGAASAAGGLQALTAAFSKAQAAEDAGGGTEAMMNAAGAAGESNAGSETNSGASLASAMGDDAGGAAPSAGATSNASGGDTSPSANAKMDSEGSGQTTSSSAEMRSAAAPGNQASTSASGTSSSGKAGSTTGKVARVAGRTVANLAAGAWDVAKSKANDVRESAAERVADTTGGKIAAAIKARGAVESKPASSRFDGDSLSAGKQPVDADAEVAAFRDRESDPNEHD</sequence>
<feature type="compositionally biased region" description="Low complexity" evidence="5">
    <location>
        <begin position="316"/>
        <end position="334"/>
    </location>
</feature>
<dbReference type="GO" id="GO:0030255">
    <property type="term" value="P:protein secretion by the type IV secretion system"/>
    <property type="evidence" value="ECO:0007669"/>
    <property type="project" value="InterPro"/>
</dbReference>
<feature type="transmembrane region" description="Helical" evidence="6">
    <location>
        <begin position="142"/>
        <end position="159"/>
    </location>
</feature>
<accession>A0A1E7WG27</accession>
<evidence type="ECO:0000256" key="6">
    <source>
        <dbReference type="SAM" id="Phobius"/>
    </source>
</evidence>
<evidence type="ECO:0000313" key="8">
    <source>
        <dbReference type="Proteomes" id="UP000175989"/>
    </source>
</evidence>
<evidence type="ECO:0000256" key="1">
    <source>
        <dbReference type="ARBA" id="ARBA00004141"/>
    </source>
</evidence>
<feature type="region of interest" description="Disordered" evidence="5">
    <location>
        <begin position="241"/>
        <end position="334"/>
    </location>
</feature>
<protein>
    <submittedName>
        <fullName evidence="7">TrbL/VirB6 plasmid conjugal transfer protein</fullName>
    </submittedName>
</protein>
<feature type="compositionally biased region" description="Low complexity" evidence="5">
    <location>
        <begin position="241"/>
        <end position="284"/>
    </location>
</feature>
<comment type="caution">
    <text evidence="7">The sequence shown here is derived from an EMBL/GenBank/DDBJ whole genome shotgun (WGS) entry which is preliminary data.</text>
</comment>
<evidence type="ECO:0000256" key="4">
    <source>
        <dbReference type="ARBA" id="ARBA00023136"/>
    </source>
</evidence>
<feature type="region of interest" description="Disordered" evidence="5">
    <location>
        <begin position="384"/>
        <end position="429"/>
    </location>
</feature>
<evidence type="ECO:0000256" key="2">
    <source>
        <dbReference type="ARBA" id="ARBA00022692"/>
    </source>
</evidence>
<keyword evidence="3 6" id="KW-1133">Transmembrane helix</keyword>
<dbReference type="Proteomes" id="UP000175989">
    <property type="component" value="Unassembled WGS sequence"/>
</dbReference>
<comment type="subcellular location">
    <subcellularLocation>
        <location evidence="1">Membrane</location>
        <topology evidence="1">Multi-pass membrane protein</topology>
    </subcellularLocation>
</comment>
<feature type="transmembrane region" description="Helical" evidence="6">
    <location>
        <begin position="105"/>
        <end position="130"/>
    </location>
</feature>
<dbReference type="PATRIC" id="fig|762836.4.peg.3695"/>
<gene>
    <name evidence="7" type="ORF">DUPY_35880</name>
</gene>
<proteinExistence type="predicted"/>
<keyword evidence="8" id="KW-1185">Reference proteome</keyword>
<evidence type="ECO:0000313" key="7">
    <source>
        <dbReference type="EMBL" id="OEZ97387.1"/>
    </source>
</evidence>
<dbReference type="InterPro" id="IPR007688">
    <property type="entry name" value="Conjugal_tfr_TrbL/VirB6"/>
</dbReference>